<sequence>MMAASLVEQLGLRAALQDPEETAAIREAVETTVQALARGVAQRDARFECEVIPSGSFYEGTKIVKADEFDYMLCLKTLSVGTTSNSGQPQPGTEDVEMYRTSREATDPYVHVRLVKPELQEMWQDCLVDKPMAAEISKKLFGEDIGIALLNGGELKAAFYHHVKTVLPEVIHKRLRWSTSSLMILERILGQEGGEVRGVPEQVDFVWDGDTTKRISVDVCLTLHVNRRSRLSDVDRRYGPSSPHKEIIEEAVGLGFHVVPKFHLFWRLSWSRAEASVLANVFKKAPSARQVYKVAKFINENHFLDHYNVPSKISDSYALKTALMHTWFGTEEEEWADVGSAFILYLQKLHGCIKEGNLPHFFVTTHNLSPLTNWSVSKAAALRECINQIKAGTDVDTFLKSPIVIEPTEEQRASMKSLRDRKIRVVTPGVLKPPESLKMENILRELQKAEMEGNRKEEGAVGGQQEDNPMGGREEDAESILDGVAKTIKTLRDEERSKGNL</sequence>
<feature type="domain" description="Mab-21-like HhH/H2TH-like" evidence="11">
    <location>
        <begin position="289"/>
        <end position="385"/>
    </location>
</feature>
<dbReference type="Pfam" id="PF20266">
    <property type="entry name" value="Mab-21_C"/>
    <property type="match status" value="1"/>
</dbReference>
<keyword evidence="6" id="KW-0547">Nucleotide-binding</keyword>
<evidence type="ECO:0000256" key="2">
    <source>
        <dbReference type="ARBA" id="ARBA00008307"/>
    </source>
</evidence>
<dbReference type="InterPro" id="IPR046903">
    <property type="entry name" value="Mab-21-like_nuc_Trfase"/>
</dbReference>
<evidence type="ECO:0000256" key="4">
    <source>
        <dbReference type="ARBA" id="ARBA00022695"/>
    </source>
</evidence>
<dbReference type="InterPro" id="IPR024810">
    <property type="entry name" value="MAB21L/cGLR"/>
</dbReference>
<dbReference type="GO" id="GO:0046872">
    <property type="term" value="F:metal ion binding"/>
    <property type="evidence" value="ECO:0007669"/>
    <property type="project" value="UniProtKB-KW"/>
</dbReference>
<evidence type="ECO:0000313" key="13">
    <source>
        <dbReference type="RefSeq" id="XP_019643132.1"/>
    </source>
</evidence>
<dbReference type="SMART" id="SM01265">
    <property type="entry name" value="Mab-21"/>
    <property type="match status" value="1"/>
</dbReference>
<dbReference type="InterPro" id="IPR046906">
    <property type="entry name" value="Mab-21_HhH/H2TH-like"/>
</dbReference>
<dbReference type="OrthoDB" id="6160741at2759"/>
<keyword evidence="3" id="KW-0808">Transferase</keyword>
<dbReference type="PANTHER" id="PTHR10656:SF42">
    <property type="entry name" value="CYCLIC GMP-AMP SYNTHASE-LIKE PROTEIN-RELATED"/>
    <property type="match status" value="1"/>
</dbReference>
<evidence type="ECO:0000256" key="6">
    <source>
        <dbReference type="ARBA" id="ARBA00022741"/>
    </source>
</evidence>
<evidence type="ECO:0000256" key="1">
    <source>
        <dbReference type="ARBA" id="ARBA00001946"/>
    </source>
</evidence>
<evidence type="ECO:0000256" key="7">
    <source>
        <dbReference type="ARBA" id="ARBA00022840"/>
    </source>
</evidence>
<evidence type="ECO:0000259" key="10">
    <source>
        <dbReference type="Pfam" id="PF03281"/>
    </source>
</evidence>
<evidence type="ECO:0000256" key="3">
    <source>
        <dbReference type="ARBA" id="ARBA00022679"/>
    </source>
</evidence>
<keyword evidence="8" id="KW-0460">Magnesium</keyword>
<keyword evidence="4" id="KW-0548">Nucleotidyltransferase</keyword>
<dbReference type="PANTHER" id="PTHR10656">
    <property type="entry name" value="CELL FATE DETERMINING PROTEIN MAB21-RELATED"/>
    <property type="match status" value="1"/>
</dbReference>
<dbReference type="GO" id="GO:0016779">
    <property type="term" value="F:nucleotidyltransferase activity"/>
    <property type="evidence" value="ECO:0007669"/>
    <property type="project" value="UniProtKB-KW"/>
</dbReference>
<dbReference type="Pfam" id="PF03281">
    <property type="entry name" value="Mab-21"/>
    <property type="match status" value="1"/>
</dbReference>
<dbReference type="RefSeq" id="XP_019643132.1">
    <property type="nucleotide sequence ID" value="XM_019787573.1"/>
</dbReference>
<dbReference type="KEGG" id="bbel:109484318"/>
<organism evidence="12 13">
    <name type="scientific">Branchiostoma belcheri</name>
    <name type="common">Amphioxus</name>
    <dbReference type="NCBI Taxonomy" id="7741"/>
    <lineage>
        <taxon>Eukaryota</taxon>
        <taxon>Metazoa</taxon>
        <taxon>Chordata</taxon>
        <taxon>Cephalochordata</taxon>
        <taxon>Leptocardii</taxon>
        <taxon>Amphioxiformes</taxon>
        <taxon>Branchiostomatidae</taxon>
        <taxon>Branchiostoma</taxon>
    </lineage>
</organism>
<feature type="domain" description="Mab-21-like nucleotidyltransferase" evidence="10">
    <location>
        <begin position="57"/>
        <end position="279"/>
    </location>
</feature>
<dbReference type="Proteomes" id="UP000515135">
    <property type="component" value="Unplaced"/>
</dbReference>
<feature type="region of interest" description="Disordered" evidence="9">
    <location>
        <begin position="449"/>
        <end position="480"/>
    </location>
</feature>
<name>A0A6P5AJ01_BRABE</name>
<dbReference type="GO" id="GO:0005524">
    <property type="term" value="F:ATP binding"/>
    <property type="evidence" value="ECO:0007669"/>
    <property type="project" value="UniProtKB-KW"/>
</dbReference>
<dbReference type="Gene3D" id="1.10.1410.40">
    <property type="match status" value="1"/>
</dbReference>
<feature type="compositionally biased region" description="Basic and acidic residues" evidence="9">
    <location>
        <begin position="449"/>
        <end position="459"/>
    </location>
</feature>
<dbReference type="Gene3D" id="3.30.460.90">
    <property type="match status" value="1"/>
</dbReference>
<dbReference type="AlphaFoldDB" id="A0A6P5AJ01"/>
<reference evidence="13" key="1">
    <citation type="submission" date="2025-08" db="UniProtKB">
        <authorList>
            <consortium name="RefSeq"/>
        </authorList>
    </citation>
    <scope>IDENTIFICATION</scope>
    <source>
        <tissue evidence="13">Gonad</tissue>
    </source>
</reference>
<comment type="similarity">
    <text evidence="2">Belongs to the mab-21 family.</text>
</comment>
<evidence type="ECO:0000256" key="5">
    <source>
        <dbReference type="ARBA" id="ARBA00022723"/>
    </source>
</evidence>
<evidence type="ECO:0000313" key="12">
    <source>
        <dbReference type="Proteomes" id="UP000515135"/>
    </source>
</evidence>
<proteinExistence type="inferred from homology"/>
<evidence type="ECO:0000256" key="8">
    <source>
        <dbReference type="ARBA" id="ARBA00022842"/>
    </source>
</evidence>
<comment type="cofactor">
    <cofactor evidence="1">
        <name>Mg(2+)</name>
        <dbReference type="ChEBI" id="CHEBI:18420"/>
    </cofactor>
</comment>
<evidence type="ECO:0000256" key="9">
    <source>
        <dbReference type="SAM" id="MobiDB-lite"/>
    </source>
</evidence>
<dbReference type="GeneID" id="109484318"/>
<keyword evidence="12" id="KW-1185">Reference proteome</keyword>
<gene>
    <name evidence="13" type="primary">LOC109484318</name>
</gene>
<accession>A0A6P5AJ01</accession>
<keyword evidence="5" id="KW-0479">Metal-binding</keyword>
<protein>
    <submittedName>
        <fullName evidence="13">Uncharacterized protein LOC109484318</fullName>
    </submittedName>
</protein>
<keyword evidence="7" id="KW-0067">ATP-binding</keyword>
<evidence type="ECO:0000259" key="11">
    <source>
        <dbReference type="Pfam" id="PF20266"/>
    </source>
</evidence>